<evidence type="ECO:0000256" key="3">
    <source>
        <dbReference type="SAM" id="MobiDB-lite"/>
    </source>
</evidence>
<dbReference type="PANTHER" id="PTHR45138:SF9">
    <property type="entry name" value="DIGUANYLATE CYCLASE DGCM-RELATED"/>
    <property type="match status" value="1"/>
</dbReference>
<evidence type="ECO:0000259" key="5">
    <source>
        <dbReference type="PROSITE" id="PS50885"/>
    </source>
</evidence>
<dbReference type="PANTHER" id="PTHR45138">
    <property type="entry name" value="REGULATORY COMPONENTS OF SENSORY TRANSDUCTION SYSTEM"/>
    <property type="match status" value="1"/>
</dbReference>
<dbReference type="OrthoDB" id="9805474at2"/>
<accession>A0A4Q7LEC8</accession>
<dbReference type="SUPFAM" id="SSF158472">
    <property type="entry name" value="HAMP domain-like"/>
    <property type="match status" value="1"/>
</dbReference>
<feature type="compositionally biased region" description="Low complexity" evidence="3">
    <location>
        <begin position="611"/>
        <end position="627"/>
    </location>
</feature>
<name>A0A4Q7LEC8_9BURK</name>
<dbReference type="InterPro" id="IPR043128">
    <property type="entry name" value="Rev_trsase/Diguanyl_cyclase"/>
</dbReference>
<feature type="transmembrane region" description="Helical" evidence="4">
    <location>
        <begin position="196"/>
        <end position="218"/>
    </location>
</feature>
<evidence type="ECO:0000256" key="2">
    <source>
        <dbReference type="ARBA" id="ARBA00034247"/>
    </source>
</evidence>
<dbReference type="InterPro" id="IPR000160">
    <property type="entry name" value="GGDEF_dom"/>
</dbReference>
<dbReference type="Pfam" id="PF00672">
    <property type="entry name" value="HAMP"/>
    <property type="match status" value="1"/>
</dbReference>
<dbReference type="InterPro" id="IPR003660">
    <property type="entry name" value="HAMP_dom"/>
</dbReference>
<dbReference type="CDD" id="cd06225">
    <property type="entry name" value="HAMP"/>
    <property type="match status" value="1"/>
</dbReference>
<dbReference type="SMART" id="SM00304">
    <property type="entry name" value="HAMP"/>
    <property type="match status" value="1"/>
</dbReference>
<dbReference type="GO" id="GO:0007165">
    <property type="term" value="P:signal transduction"/>
    <property type="evidence" value="ECO:0007669"/>
    <property type="project" value="InterPro"/>
</dbReference>
<evidence type="ECO:0000256" key="4">
    <source>
        <dbReference type="SAM" id="Phobius"/>
    </source>
</evidence>
<evidence type="ECO:0000313" key="8">
    <source>
        <dbReference type="Proteomes" id="UP000293433"/>
    </source>
</evidence>
<dbReference type="InterPro" id="IPR003018">
    <property type="entry name" value="GAF"/>
</dbReference>
<dbReference type="EC" id="2.7.7.65" evidence="1"/>
<protein>
    <recommendedName>
        <fullName evidence="1">diguanylate cyclase</fullName>
        <ecNumber evidence="1">2.7.7.65</ecNumber>
    </recommendedName>
</protein>
<dbReference type="Pfam" id="PF00990">
    <property type="entry name" value="GGDEF"/>
    <property type="match status" value="1"/>
</dbReference>
<dbReference type="RefSeq" id="WP_130483287.1">
    <property type="nucleotide sequence ID" value="NZ_SGWV01000011.1"/>
</dbReference>
<dbReference type="Proteomes" id="UP000293433">
    <property type="component" value="Unassembled WGS sequence"/>
</dbReference>
<keyword evidence="8" id="KW-1185">Reference proteome</keyword>
<keyword evidence="4" id="KW-0812">Transmembrane</keyword>
<dbReference type="SUPFAM" id="SSF55781">
    <property type="entry name" value="GAF domain-like"/>
    <property type="match status" value="1"/>
</dbReference>
<comment type="catalytic activity">
    <reaction evidence="2">
        <text>2 GTP = 3',3'-c-di-GMP + 2 diphosphate</text>
        <dbReference type="Rhea" id="RHEA:24898"/>
        <dbReference type="ChEBI" id="CHEBI:33019"/>
        <dbReference type="ChEBI" id="CHEBI:37565"/>
        <dbReference type="ChEBI" id="CHEBI:58805"/>
        <dbReference type="EC" id="2.7.7.65"/>
    </reaction>
</comment>
<dbReference type="AlphaFoldDB" id="A0A4Q7LEC8"/>
<gene>
    <name evidence="7" type="ORF">EV685_3493</name>
</gene>
<feature type="region of interest" description="Disordered" evidence="3">
    <location>
        <begin position="603"/>
        <end position="627"/>
    </location>
</feature>
<evidence type="ECO:0000259" key="6">
    <source>
        <dbReference type="PROSITE" id="PS50887"/>
    </source>
</evidence>
<dbReference type="CDD" id="cd01949">
    <property type="entry name" value="GGDEF"/>
    <property type="match status" value="1"/>
</dbReference>
<dbReference type="InterPro" id="IPR029787">
    <property type="entry name" value="Nucleotide_cyclase"/>
</dbReference>
<dbReference type="Gene3D" id="3.30.70.270">
    <property type="match status" value="1"/>
</dbReference>
<feature type="domain" description="HAMP" evidence="5">
    <location>
        <begin position="216"/>
        <end position="268"/>
    </location>
</feature>
<keyword evidence="4" id="KW-0472">Membrane</keyword>
<dbReference type="InterPro" id="IPR050469">
    <property type="entry name" value="Diguanylate_Cyclase"/>
</dbReference>
<dbReference type="Gene3D" id="6.10.340.10">
    <property type="match status" value="1"/>
</dbReference>
<dbReference type="PROSITE" id="PS50887">
    <property type="entry name" value="GGDEF"/>
    <property type="match status" value="1"/>
</dbReference>
<dbReference type="Pfam" id="PF13185">
    <property type="entry name" value="GAF_2"/>
    <property type="match status" value="1"/>
</dbReference>
<evidence type="ECO:0000256" key="1">
    <source>
        <dbReference type="ARBA" id="ARBA00012528"/>
    </source>
</evidence>
<comment type="caution">
    <text evidence="7">The sequence shown here is derived from an EMBL/GenBank/DDBJ whole genome shotgun (WGS) entry which is preliminary data.</text>
</comment>
<dbReference type="PROSITE" id="PS50885">
    <property type="entry name" value="HAMP"/>
    <property type="match status" value="1"/>
</dbReference>
<dbReference type="SUPFAM" id="SSF55073">
    <property type="entry name" value="Nucleotide cyclase"/>
    <property type="match status" value="1"/>
</dbReference>
<dbReference type="EMBL" id="SGWV01000011">
    <property type="protein sequence ID" value="RZS52301.1"/>
    <property type="molecule type" value="Genomic_DNA"/>
</dbReference>
<dbReference type="NCBIfam" id="TIGR00254">
    <property type="entry name" value="GGDEF"/>
    <property type="match status" value="1"/>
</dbReference>
<dbReference type="GO" id="GO:0052621">
    <property type="term" value="F:diguanylate cyclase activity"/>
    <property type="evidence" value="ECO:0007669"/>
    <property type="project" value="UniProtKB-EC"/>
</dbReference>
<dbReference type="SMART" id="SM00267">
    <property type="entry name" value="GGDEF"/>
    <property type="match status" value="1"/>
</dbReference>
<dbReference type="InterPro" id="IPR029016">
    <property type="entry name" value="GAF-like_dom_sf"/>
</dbReference>
<proteinExistence type="predicted"/>
<organism evidence="7 8">
    <name type="scientific">Sphaerotilus mobilis</name>
    <dbReference type="NCBI Taxonomy" id="47994"/>
    <lineage>
        <taxon>Bacteria</taxon>
        <taxon>Pseudomonadati</taxon>
        <taxon>Pseudomonadota</taxon>
        <taxon>Betaproteobacteria</taxon>
        <taxon>Burkholderiales</taxon>
        <taxon>Sphaerotilaceae</taxon>
        <taxon>Sphaerotilus</taxon>
    </lineage>
</organism>
<feature type="domain" description="GGDEF" evidence="6">
    <location>
        <begin position="463"/>
        <end position="593"/>
    </location>
</feature>
<keyword evidence="4" id="KW-1133">Transmembrane helix</keyword>
<reference evidence="7 8" key="1">
    <citation type="submission" date="2019-02" db="EMBL/GenBank/DDBJ databases">
        <title>Genomic Encyclopedia of Type Strains, Phase IV (KMG-IV): sequencing the most valuable type-strain genomes for metagenomic binning, comparative biology and taxonomic classification.</title>
        <authorList>
            <person name="Goeker M."/>
        </authorList>
    </citation>
    <scope>NUCLEOTIDE SEQUENCE [LARGE SCALE GENOMIC DNA]</scope>
    <source>
        <strain evidence="7 8">DSM 10617</strain>
    </source>
</reference>
<sequence>MNLPSLVGAMSLRAKLATLNAAVAAALLLLAMLAWQSSSDQDVAQARQVRLAEALHLNKQADMVHDALRSDVLASLLIGQVPQLAQEDVLRHVADDAQELEDALDRLSTFTELPAELIEQVRRNRSAARAYGQSALELARQALDRREAALAALPAFDGQFRHLVGELEQQGAQIGEALREAQLMAAREATRARRSLVWTCVITIGVASAIVALMTLAIRRRLGELCSVAQAIADGDLTRRASTGRSDELGALGAAVDRMAGSLNTMIDDMRREARLAAFGQRLSDALDMADREHQVCTVAARAMGEVSAAHPMELLISDSSRAQMERVAEHPGAGSPGCGVRSPYDCVAVRRGTAVTFDSSADLHACEHLRGRACGTASAVCVPVTFMGRALGVLHAAGTPERPLSPAQAQQITVMGGQLGMRIGTVRAFERTQIQAATDTLTGLPNRRTLEQRLRALVASGQPHAVVMCDLDHFKLLNDRYGHATGDAALRVFSEVLRDTLGDGDLAGRWGGEEFTLLLAQADALAAQRTVDAIRHQLAAALRGGRVPLYTASFGIADASMSSRPEELVQLADMALYQAKAAGRDCARIADPATLAMLGKDARRRDDPTGDTGIDTSIDTVTAEAW</sequence>
<evidence type="ECO:0000313" key="7">
    <source>
        <dbReference type="EMBL" id="RZS52301.1"/>
    </source>
</evidence>
<dbReference type="FunFam" id="3.30.70.270:FF:000001">
    <property type="entry name" value="Diguanylate cyclase domain protein"/>
    <property type="match status" value="1"/>
</dbReference>
<dbReference type="Gene3D" id="3.30.450.40">
    <property type="match status" value="1"/>
</dbReference>
<dbReference type="GO" id="GO:0016020">
    <property type="term" value="C:membrane"/>
    <property type="evidence" value="ECO:0007669"/>
    <property type="project" value="InterPro"/>
</dbReference>